<gene>
    <name evidence="1" type="ORF">FPL14_15755</name>
</gene>
<name>A0A7G5BZV4_9BACL</name>
<keyword evidence="2" id="KW-1185">Reference proteome</keyword>
<reference evidence="1 2" key="1">
    <citation type="submission" date="2019-07" db="EMBL/GenBank/DDBJ databases">
        <authorList>
            <person name="Kim J.K."/>
            <person name="Cheong H.-M."/>
            <person name="Choi Y."/>
            <person name="Hwang K.J."/>
            <person name="Lee S."/>
            <person name="Choi C."/>
        </authorList>
    </citation>
    <scope>NUCLEOTIDE SEQUENCE [LARGE SCALE GENOMIC DNA]</scope>
    <source>
        <strain evidence="1 2">KS 22</strain>
    </source>
</reference>
<dbReference type="RefSeq" id="WP_182298481.1">
    <property type="nucleotide sequence ID" value="NZ_CP041969.1"/>
</dbReference>
<dbReference type="InterPro" id="IPR046155">
    <property type="entry name" value="DUF6157"/>
</dbReference>
<evidence type="ECO:0000313" key="2">
    <source>
        <dbReference type="Proteomes" id="UP000515679"/>
    </source>
</evidence>
<accession>A0A7G5BZV4</accession>
<sequence length="142" mass="16370">MEWNYYNTFITVSKDCPAERGMVPPEKKNGKTKPGIEYELVFNHPYAYTQEDVLFETHLRHKEVPEEELSVRRDDIRSAFFSKSMACMRASMLPKKYGWGLHFNAEGKVALIARESAEYDHYANGGEEGIKVVAAMRNSKEK</sequence>
<proteinExistence type="predicted"/>
<protein>
    <submittedName>
        <fullName evidence="1">Uncharacterized protein</fullName>
    </submittedName>
</protein>
<dbReference type="KEGG" id="cchl:FPL14_15755"/>
<dbReference type="EMBL" id="CP041969">
    <property type="protein sequence ID" value="QMV42488.1"/>
    <property type="molecule type" value="Genomic_DNA"/>
</dbReference>
<dbReference type="AlphaFoldDB" id="A0A7G5BZV4"/>
<evidence type="ECO:0000313" key="1">
    <source>
        <dbReference type="EMBL" id="QMV42488.1"/>
    </source>
</evidence>
<organism evidence="1 2">
    <name type="scientific">Cohnella cholangitidis</name>
    <dbReference type="NCBI Taxonomy" id="2598458"/>
    <lineage>
        <taxon>Bacteria</taxon>
        <taxon>Bacillati</taxon>
        <taxon>Bacillota</taxon>
        <taxon>Bacilli</taxon>
        <taxon>Bacillales</taxon>
        <taxon>Paenibacillaceae</taxon>
        <taxon>Cohnella</taxon>
    </lineage>
</organism>
<dbReference type="Proteomes" id="UP000515679">
    <property type="component" value="Chromosome"/>
</dbReference>
<dbReference type="Pfam" id="PF19654">
    <property type="entry name" value="DUF6157"/>
    <property type="match status" value="1"/>
</dbReference>